<dbReference type="CDD" id="cd03360">
    <property type="entry name" value="LbH_AT_putative"/>
    <property type="match status" value="1"/>
</dbReference>
<dbReference type="PANTHER" id="PTHR43300">
    <property type="entry name" value="ACETYLTRANSFERASE"/>
    <property type="match status" value="1"/>
</dbReference>
<dbReference type="Pfam" id="PF17836">
    <property type="entry name" value="PglD_N"/>
    <property type="match status" value="1"/>
</dbReference>
<accession>A0ABV8PNI6</accession>
<proteinExistence type="inferred from homology"/>
<evidence type="ECO:0000313" key="4">
    <source>
        <dbReference type="Proteomes" id="UP001595841"/>
    </source>
</evidence>
<dbReference type="EMBL" id="JBHSCL010000009">
    <property type="protein sequence ID" value="MFC4221703.1"/>
    <property type="molecule type" value="Genomic_DNA"/>
</dbReference>
<feature type="domain" description="PglD N-terminal" evidence="2">
    <location>
        <begin position="3"/>
        <end position="58"/>
    </location>
</feature>
<comment type="similarity">
    <text evidence="1">Belongs to the transferase hexapeptide repeat family.</text>
</comment>
<evidence type="ECO:0000313" key="3">
    <source>
        <dbReference type="EMBL" id="MFC4221703.1"/>
    </source>
</evidence>
<dbReference type="InterPro" id="IPR011004">
    <property type="entry name" value="Trimer_LpxA-like_sf"/>
</dbReference>
<comment type="caution">
    <text evidence="3">The sequence shown here is derived from an EMBL/GenBank/DDBJ whole genome shotgun (WGS) entry which is preliminary data.</text>
</comment>
<dbReference type="Gene3D" id="2.160.10.10">
    <property type="entry name" value="Hexapeptide repeat proteins"/>
    <property type="match status" value="1"/>
</dbReference>
<protein>
    <submittedName>
        <fullName evidence="3">Acetyltransferase</fullName>
    </submittedName>
</protein>
<dbReference type="Gene3D" id="3.40.50.20">
    <property type="match status" value="1"/>
</dbReference>
<gene>
    <name evidence="3" type="ORF">ACFOWS_16235</name>
</gene>
<evidence type="ECO:0000256" key="1">
    <source>
        <dbReference type="ARBA" id="ARBA00007274"/>
    </source>
</evidence>
<dbReference type="Proteomes" id="UP001595841">
    <property type="component" value="Unassembled WGS sequence"/>
</dbReference>
<dbReference type="RefSeq" id="WP_379766822.1">
    <property type="nucleotide sequence ID" value="NZ_JBHSCL010000009.1"/>
</dbReference>
<dbReference type="InterPro" id="IPR020019">
    <property type="entry name" value="AcTrfase_PglD-like"/>
</dbReference>
<dbReference type="InterPro" id="IPR050179">
    <property type="entry name" value="Trans_hexapeptide_repeat"/>
</dbReference>
<reference evidence="4" key="1">
    <citation type="journal article" date="2019" name="Int. J. Syst. Evol. Microbiol.">
        <title>The Global Catalogue of Microorganisms (GCM) 10K type strain sequencing project: providing services to taxonomists for standard genome sequencing and annotation.</title>
        <authorList>
            <consortium name="The Broad Institute Genomics Platform"/>
            <consortium name="The Broad Institute Genome Sequencing Center for Infectious Disease"/>
            <person name="Wu L."/>
            <person name="Ma J."/>
        </authorList>
    </citation>
    <scope>NUCLEOTIDE SEQUENCE [LARGE SCALE GENOMIC DNA]</scope>
    <source>
        <strain evidence="4">CGMCC 1.15774</strain>
    </source>
</reference>
<keyword evidence="4" id="KW-1185">Reference proteome</keyword>
<dbReference type="SUPFAM" id="SSF51161">
    <property type="entry name" value="Trimeric LpxA-like enzymes"/>
    <property type="match status" value="1"/>
</dbReference>
<sequence length="218" mass="23874">MKKIIIIGGYGNGTVALSTIEDINKRDKTWEVLGFLNDNETEPINGYPIVGKINKTVVQKYIEQPEVYFFYSLISVKLNFKFLSKLHELEIPKERFATLVHPTAVISKFSKIGYGTCIQPFVSIGPNTEIGNHVQIFAQSLIGHGAKLNDYSYVANNACIGADVVLKEGAYLGTNATTLEFVSLGKWSVTGIGAVVLKDVPDYAKMVGNPARQIGTVN</sequence>
<name>A0ABV8PNI6_9FLAO</name>
<evidence type="ECO:0000259" key="2">
    <source>
        <dbReference type="Pfam" id="PF17836"/>
    </source>
</evidence>
<organism evidence="3 4">
    <name type="scientific">Flagellimonas marina</name>
    <dbReference type="NCBI Taxonomy" id="1775168"/>
    <lineage>
        <taxon>Bacteria</taxon>
        <taxon>Pseudomonadati</taxon>
        <taxon>Bacteroidota</taxon>
        <taxon>Flavobacteriia</taxon>
        <taxon>Flavobacteriales</taxon>
        <taxon>Flavobacteriaceae</taxon>
        <taxon>Flagellimonas</taxon>
    </lineage>
</organism>
<dbReference type="InterPro" id="IPR041561">
    <property type="entry name" value="PglD_N"/>
</dbReference>
<dbReference type="PANTHER" id="PTHR43300:SF7">
    <property type="entry name" value="UDP-N-ACETYLBACILLOSAMINE N-ACETYLTRANSFERASE"/>
    <property type="match status" value="1"/>
</dbReference>